<dbReference type="AlphaFoldDB" id="A0A2N9IN85"/>
<dbReference type="GO" id="GO:0046872">
    <property type="term" value="F:metal ion binding"/>
    <property type="evidence" value="ECO:0007669"/>
    <property type="project" value="UniProtKB-KW"/>
</dbReference>
<dbReference type="CDD" id="cd09272">
    <property type="entry name" value="RNase_HI_RT_Ty1"/>
    <property type="match status" value="1"/>
</dbReference>
<dbReference type="InterPro" id="IPR036397">
    <property type="entry name" value="RNaseH_sf"/>
</dbReference>
<keyword evidence="2" id="KW-0479">Metal-binding</keyword>
<dbReference type="InterPro" id="IPR039537">
    <property type="entry name" value="Retrotran_Ty1/copia-like"/>
</dbReference>
<dbReference type="SUPFAM" id="SSF56672">
    <property type="entry name" value="DNA/RNA polymerases"/>
    <property type="match status" value="1"/>
</dbReference>
<evidence type="ECO:0000256" key="4">
    <source>
        <dbReference type="ARBA" id="ARBA00022801"/>
    </source>
</evidence>
<dbReference type="Pfam" id="PF00665">
    <property type="entry name" value="rve"/>
    <property type="match status" value="1"/>
</dbReference>
<evidence type="ECO:0000259" key="6">
    <source>
        <dbReference type="PROSITE" id="PS50994"/>
    </source>
</evidence>
<dbReference type="GO" id="GO:0004190">
    <property type="term" value="F:aspartic-type endopeptidase activity"/>
    <property type="evidence" value="ECO:0007669"/>
    <property type="project" value="UniProtKB-KW"/>
</dbReference>
<dbReference type="InterPro" id="IPR013103">
    <property type="entry name" value="RVT_2"/>
</dbReference>
<dbReference type="PROSITE" id="PS50994">
    <property type="entry name" value="INTEGRASE"/>
    <property type="match status" value="1"/>
</dbReference>
<dbReference type="Pfam" id="PF07727">
    <property type="entry name" value="RVT_2"/>
    <property type="match status" value="2"/>
</dbReference>
<dbReference type="InterPro" id="IPR043502">
    <property type="entry name" value="DNA/RNA_pol_sf"/>
</dbReference>
<dbReference type="Pfam" id="PF22936">
    <property type="entry name" value="Pol_BBD"/>
    <property type="match status" value="1"/>
</dbReference>
<organism evidence="7">
    <name type="scientific">Fagus sylvatica</name>
    <name type="common">Beechnut</name>
    <dbReference type="NCBI Taxonomy" id="28930"/>
    <lineage>
        <taxon>Eukaryota</taxon>
        <taxon>Viridiplantae</taxon>
        <taxon>Streptophyta</taxon>
        <taxon>Embryophyta</taxon>
        <taxon>Tracheophyta</taxon>
        <taxon>Spermatophyta</taxon>
        <taxon>Magnoliopsida</taxon>
        <taxon>eudicotyledons</taxon>
        <taxon>Gunneridae</taxon>
        <taxon>Pentapetalae</taxon>
        <taxon>rosids</taxon>
        <taxon>fabids</taxon>
        <taxon>Fagales</taxon>
        <taxon>Fagaceae</taxon>
        <taxon>Fagus</taxon>
    </lineage>
</organism>
<sequence>MTPRRDWFTTYQPINGGLVYMGNNTTYKVVGIGTVRIKMYDGIVRTMTDVRHMPDLAKNLLSLSTFDSQGYSYSDGGGVLRIGKGALIFIKGILVNGLYLLQGSTIVGATAVSSTHLDSDNTRLWHMRLGHMSEVGMSILSKQGLLNGQKIGKLDFCEHCVLGKQCRVKFNITQHKSKGTVDYIHSDLWSPSLVSSKGGHWYLLTFIDDYSRKVWVHFLKNKSNVFVTFMQWKTFIKKQTGKKIKRFRTDNGLEYCLSEFDEFCKNEGIVRHRTVRSPSTALECKTPFEVWSGTPADYSSLRVFGCPTYAHVNDGKLEPGTSIQPIPDEVQDSTDEVDAPQQQQQYSIATSREKRQIRPPQRYAHADLVAFSLTVVETIEDQKPSSYHEAISGTLGVEASRFKARLVAKGYSQRESIDFNEVFSPVVKYSSIRVLLSMVAMFDLELEQLDVKTAFLHSELEKQIYMHQPEGFKIQGKEGQVCLLKKSLYGLKQSPRKLSNGSLVYLLLYVDDMLIAAKNLVEINRLKTQLSGEFEMKDLGATKKILGMEIHRDREAGKLFLSHKSYIEKVLERFDMQQSKPVSTPLAAHFKLSADLSPQSEEKEHMSRVPYASAVDSMMYVMVCTHPDISQVVCVVSRYMTNPSKEHWQAVKWILRYLRGIADVGLVYDRASTDSSNVVGFLDSDYAGDLDKRRCLIGYVFTLSGCTISWKVTLQSTIALSTTEAEYMAATEAVKEAIWLKGFG</sequence>
<dbReference type="GO" id="GO:0015074">
    <property type="term" value="P:DNA integration"/>
    <property type="evidence" value="ECO:0007669"/>
    <property type="project" value="InterPro"/>
</dbReference>
<dbReference type="InterPro" id="IPR012337">
    <property type="entry name" value="RNaseH-like_sf"/>
</dbReference>
<name>A0A2N9IN85_FAGSY</name>
<accession>A0A2N9IN85</accession>
<gene>
    <name evidence="7" type="ORF">FSB_LOCUS54184</name>
</gene>
<feature type="domain" description="Integrase catalytic" evidence="6">
    <location>
        <begin position="171"/>
        <end position="269"/>
    </location>
</feature>
<keyword evidence="4" id="KW-0378">Hydrolase</keyword>
<dbReference type="PANTHER" id="PTHR42648:SF28">
    <property type="entry name" value="TRANSPOSON-ENCODED PROTEIN WITH RIBONUCLEASE H-LIKE AND RETROVIRUS ZINC FINGER-LIKE DOMAINS"/>
    <property type="match status" value="1"/>
</dbReference>
<dbReference type="GO" id="GO:0006508">
    <property type="term" value="P:proteolysis"/>
    <property type="evidence" value="ECO:0007669"/>
    <property type="project" value="UniProtKB-KW"/>
</dbReference>
<keyword evidence="1" id="KW-0645">Protease</keyword>
<dbReference type="InterPro" id="IPR001584">
    <property type="entry name" value="Integrase_cat-core"/>
</dbReference>
<dbReference type="InterPro" id="IPR054722">
    <property type="entry name" value="PolX-like_BBD"/>
</dbReference>
<dbReference type="Pfam" id="PF13976">
    <property type="entry name" value="gag_pre-integrs"/>
    <property type="match status" value="1"/>
</dbReference>
<evidence type="ECO:0000256" key="5">
    <source>
        <dbReference type="SAM" id="MobiDB-lite"/>
    </source>
</evidence>
<evidence type="ECO:0000256" key="1">
    <source>
        <dbReference type="ARBA" id="ARBA00022670"/>
    </source>
</evidence>
<evidence type="ECO:0000313" key="7">
    <source>
        <dbReference type="EMBL" id="SPD26302.1"/>
    </source>
</evidence>
<protein>
    <recommendedName>
        <fullName evidence="6">Integrase catalytic domain-containing protein</fullName>
    </recommendedName>
</protein>
<feature type="region of interest" description="Disordered" evidence="5">
    <location>
        <begin position="317"/>
        <end position="337"/>
    </location>
</feature>
<proteinExistence type="predicted"/>
<dbReference type="InterPro" id="IPR025724">
    <property type="entry name" value="GAG-pre-integrase_dom"/>
</dbReference>
<evidence type="ECO:0000256" key="2">
    <source>
        <dbReference type="ARBA" id="ARBA00022723"/>
    </source>
</evidence>
<dbReference type="EMBL" id="OIVN01006151">
    <property type="protein sequence ID" value="SPD26302.1"/>
    <property type="molecule type" value="Genomic_DNA"/>
</dbReference>
<keyword evidence="3" id="KW-0064">Aspartyl protease</keyword>
<dbReference type="GO" id="GO:0003676">
    <property type="term" value="F:nucleic acid binding"/>
    <property type="evidence" value="ECO:0007669"/>
    <property type="project" value="InterPro"/>
</dbReference>
<dbReference type="Gene3D" id="3.30.420.10">
    <property type="entry name" value="Ribonuclease H-like superfamily/Ribonuclease H"/>
    <property type="match status" value="1"/>
</dbReference>
<dbReference type="SUPFAM" id="SSF53098">
    <property type="entry name" value="Ribonuclease H-like"/>
    <property type="match status" value="1"/>
</dbReference>
<evidence type="ECO:0000256" key="3">
    <source>
        <dbReference type="ARBA" id="ARBA00022750"/>
    </source>
</evidence>
<reference evidence="7" key="1">
    <citation type="submission" date="2018-02" db="EMBL/GenBank/DDBJ databases">
        <authorList>
            <person name="Cohen D.B."/>
            <person name="Kent A.D."/>
        </authorList>
    </citation>
    <scope>NUCLEOTIDE SEQUENCE</scope>
</reference>
<dbReference type="PANTHER" id="PTHR42648">
    <property type="entry name" value="TRANSPOSASE, PUTATIVE-RELATED"/>
    <property type="match status" value="1"/>
</dbReference>